<dbReference type="GeneID" id="19956575"/>
<keyword evidence="2" id="KW-1185">Reference proteome</keyword>
<proteinExistence type="predicted"/>
<dbReference type="AlphaFoldDB" id="T0R2V9"/>
<dbReference type="VEuPathDB" id="FungiDB:SDRG_15848"/>
<sequence length="244" mass="26194">MRDAVQADALCYASAATVASREACQLGVDIGVTIGCLHAGTFAREPQHWHIGHANVQRAQDAACAHAAADAPRCAESFVNTVQAVFHTLALDEDDDEPTAYVPSVVGSDAGMLIRLSFRLATAATRYFYLDASMDPHRANDAIAHWCRVMAADDVDCRDLLLRQYHGWTQAGPLYWEPSPSLVAHIPLAIANQTLALALYADEPYRDAATAFCSELSGMGPAHDCVAIALSAIGREVGSWTRAL</sequence>
<reference evidence="1 2" key="1">
    <citation type="submission" date="2012-04" db="EMBL/GenBank/DDBJ databases">
        <title>The Genome Sequence of Saprolegnia declina VS20.</title>
        <authorList>
            <consortium name="The Broad Institute Genome Sequencing Platform"/>
            <person name="Russ C."/>
            <person name="Nusbaum C."/>
            <person name="Tyler B."/>
            <person name="van West P."/>
            <person name="Dieguez-Uribeondo J."/>
            <person name="de Bruijn I."/>
            <person name="Tripathy S."/>
            <person name="Jiang R."/>
            <person name="Young S.K."/>
            <person name="Zeng Q."/>
            <person name="Gargeya S."/>
            <person name="Fitzgerald M."/>
            <person name="Haas B."/>
            <person name="Abouelleil A."/>
            <person name="Alvarado L."/>
            <person name="Arachchi H.M."/>
            <person name="Berlin A."/>
            <person name="Chapman S.B."/>
            <person name="Goldberg J."/>
            <person name="Griggs A."/>
            <person name="Gujja S."/>
            <person name="Hansen M."/>
            <person name="Howarth C."/>
            <person name="Imamovic A."/>
            <person name="Larimer J."/>
            <person name="McCowen C."/>
            <person name="Montmayeur A."/>
            <person name="Murphy C."/>
            <person name="Neiman D."/>
            <person name="Pearson M."/>
            <person name="Priest M."/>
            <person name="Roberts A."/>
            <person name="Saif S."/>
            <person name="Shea T."/>
            <person name="Sisk P."/>
            <person name="Sykes S."/>
            <person name="Wortman J."/>
            <person name="Nusbaum C."/>
            <person name="Birren B."/>
        </authorList>
    </citation>
    <scope>NUCLEOTIDE SEQUENCE [LARGE SCALE GENOMIC DNA]</scope>
    <source>
        <strain evidence="1 2">VS20</strain>
    </source>
</reference>
<accession>T0R2V9</accession>
<evidence type="ECO:0000313" key="1">
    <source>
        <dbReference type="EMBL" id="EQC26363.1"/>
    </source>
</evidence>
<evidence type="ECO:0000313" key="2">
    <source>
        <dbReference type="Proteomes" id="UP000030762"/>
    </source>
</evidence>
<organism evidence="1 2">
    <name type="scientific">Saprolegnia diclina (strain VS20)</name>
    <dbReference type="NCBI Taxonomy" id="1156394"/>
    <lineage>
        <taxon>Eukaryota</taxon>
        <taxon>Sar</taxon>
        <taxon>Stramenopiles</taxon>
        <taxon>Oomycota</taxon>
        <taxon>Saprolegniomycetes</taxon>
        <taxon>Saprolegniales</taxon>
        <taxon>Saprolegniaceae</taxon>
        <taxon>Saprolegnia</taxon>
    </lineage>
</organism>
<dbReference type="OrthoDB" id="10508598at2759"/>
<gene>
    <name evidence="1" type="ORF">SDRG_15848</name>
</gene>
<name>T0R2V9_SAPDV</name>
<dbReference type="InParanoid" id="T0R2V9"/>
<dbReference type="RefSeq" id="XP_008620256.1">
    <property type="nucleotide sequence ID" value="XM_008622034.1"/>
</dbReference>
<protein>
    <submittedName>
        <fullName evidence="1">Uncharacterized protein</fullName>
    </submittedName>
</protein>
<dbReference type="EMBL" id="JH767234">
    <property type="protein sequence ID" value="EQC26363.1"/>
    <property type="molecule type" value="Genomic_DNA"/>
</dbReference>
<dbReference type="Proteomes" id="UP000030762">
    <property type="component" value="Unassembled WGS sequence"/>
</dbReference>